<protein>
    <submittedName>
        <fullName evidence="2">Uncharacterized protein</fullName>
    </submittedName>
</protein>
<feature type="region of interest" description="Disordered" evidence="1">
    <location>
        <begin position="29"/>
        <end position="91"/>
    </location>
</feature>
<keyword evidence="3" id="KW-1185">Reference proteome</keyword>
<proteinExistence type="predicted"/>
<organism evidence="2 3">
    <name type="scientific">Riccia fluitans</name>
    <dbReference type="NCBI Taxonomy" id="41844"/>
    <lineage>
        <taxon>Eukaryota</taxon>
        <taxon>Viridiplantae</taxon>
        <taxon>Streptophyta</taxon>
        <taxon>Embryophyta</taxon>
        <taxon>Marchantiophyta</taxon>
        <taxon>Marchantiopsida</taxon>
        <taxon>Marchantiidae</taxon>
        <taxon>Marchantiales</taxon>
        <taxon>Ricciaceae</taxon>
        <taxon>Riccia</taxon>
    </lineage>
</organism>
<evidence type="ECO:0000313" key="2">
    <source>
        <dbReference type="EMBL" id="KAL2629890.1"/>
    </source>
</evidence>
<reference evidence="2 3" key="1">
    <citation type="submission" date="2024-09" db="EMBL/GenBank/DDBJ databases">
        <title>Chromosome-scale assembly of Riccia fluitans.</title>
        <authorList>
            <person name="Paukszto L."/>
            <person name="Sawicki J."/>
            <person name="Karawczyk K."/>
            <person name="Piernik-Szablinska J."/>
            <person name="Szczecinska M."/>
            <person name="Mazdziarz M."/>
        </authorList>
    </citation>
    <scope>NUCLEOTIDE SEQUENCE [LARGE SCALE GENOMIC DNA]</scope>
    <source>
        <strain evidence="2">Rf_01</strain>
        <tissue evidence="2">Aerial parts of the thallus</tissue>
    </source>
</reference>
<dbReference type="Proteomes" id="UP001605036">
    <property type="component" value="Unassembled WGS sequence"/>
</dbReference>
<accession>A0ABD1YH76</accession>
<evidence type="ECO:0000313" key="3">
    <source>
        <dbReference type="Proteomes" id="UP001605036"/>
    </source>
</evidence>
<dbReference type="EMBL" id="JBHFFA010000004">
    <property type="protein sequence ID" value="KAL2629890.1"/>
    <property type="molecule type" value="Genomic_DNA"/>
</dbReference>
<dbReference type="AlphaFoldDB" id="A0ABD1YH76"/>
<comment type="caution">
    <text evidence="2">The sequence shown here is derived from an EMBL/GenBank/DDBJ whole genome shotgun (WGS) entry which is preliminary data.</text>
</comment>
<gene>
    <name evidence="2" type="ORF">R1flu_014576</name>
</gene>
<sequence>MTIRGAEKAHSRSVKVKVLDSLLCRTTMERRTQTNDRSGKAKMDVKGTIKRLEQGSGLSVDPRSLPYPHHHPTPSLLDGSAGEEQETAHTSMQPMELILSAHPLHAYNAIIRSSSVVVDTGNSRQRTDCPSRCLSMHDQPTCNLGNQ</sequence>
<evidence type="ECO:0000256" key="1">
    <source>
        <dbReference type="SAM" id="MobiDB-lite"/>
    </source>
</evidence>
<feature type="compositionally biased region" description="Basic and acidic residues" evidence="1">
    <location>
        <begin position="29"/>
        <end position="53"/>
    </location>
</feature>
<name>A0ABD1YH76_9MARC</name>